<dbReference type="EMBL" id="JAQQBR010000005">
    <property type="protein sequence ID" value="KAK0174953.1"/>
    <property type="molecule type" value="Genomic_DNA"/>
</dbReference>
<keyword evidence="3" id="KW-1185">Reference proteome</keyword>
<protein>
    <recommendedName>
        <fullName evidence="4">DUF4806 domain-containing protein</fullName>
    </recommendedName>
</protein>
<reference evidence="2" key="1">
    <citation type="journal article" date="2023" name="bioRxiv">
        <title>Scaffold-level genome assemblies of two parasitoid biocontrol wasps reveal the parthenogenesis mechanism and an associated novel virus.</title>
        <authorList>
            <person name="Inwood S."/>
            <person name="Skelly J."/>
            <person name="Guhlin J."/>
            <person name="Harrop T."/>
            <person name="Goldson S."/>
            <person name="Dearden P."/>
        </authorList>
    </citation>
    <scope>NUCLEOTIDE SEQUENCE</scope>
    <source>
        <strain evidence="2">Lincoln</strain>
        <tissue evidence="2">Whole body</tissue>
    </source>
</reference>
<evidence type="ECO:0000313" key="3">
    <source>
        <dbReference type="Proteomes" id="UP001168972"/>
    </source>
</evidence>
<sequence length="466" mass="53723">MKNVFKEKDCDEKFESAITDLKTSIPKQRTSTSDKKKIEIRGNNETTKKSQSIGHSDGMKKSSISKNLSTSSTVDDRSMQSAVPNKRQLIKLGKSKMRNIPKQVNIHESNARNRRKLKYKIVEKKLGITRSQKHAENNNLNLNVDSSSSAVDTDNAAFHSPSSDRSKSPDDLNLEKISKMVNHRNVTDENSVEKETQIYTDNELTTQSSPKIRFQNNRNESLRSPHEDSLTPAIDGRDFPMRNIPIIIDFQNTIENNEENDLKSIILNCYRKLSSQISTLQAEATRINLHMAHFKSHASTSSNFTSHLSNKRKFFEDNDLRNFPIIDMEKFEEFDEKLKTDPCVREEIEGIIWSLVDVREKLSKMITNIFIKFMDRDLILQFTAVKKTGNKRVFKETTFYASIRDTINTEYKMNKESTLLKEKQLHDAIGHVINCAKDWTGGRINREKKKLQRLNIQNDNNENSSE</sequence>
<gene>
    <name evidence="2" type="ORF">PV327_008741</name>
</gene>
<name>A0AA39KV13_MICHY</name>
<feature type="compositionally biased region" description="Low complexity" evidence="1">
    <location>
        <begin position="61"/>
        <end position="72"/>
    </location>
</feature>
<feature type="region of interest" description="Disordered" evidence="1">
    <location>
        <begin position="22"/>
        <end position="84"/>
    </location>
</feature>
<dbReference type="AlphaFoldDB" id="A0AA39KV13"/>
<organism evidence="2 3">
    <name type="scientific">Microctonus hyperodae</name>
    <name type="common">Parasitoid wasp</name>
    <dbReference type="NCBI Taxonomy" id="165561"/>
    <lineage>
        <taxon>Eukaryota</taxon>
        <taxon>Metazoa</taxon>
        <taxon>Ecdysozoa</taxon>
        <taxon>Arthropoda</taxon>
        <taxon>Hexapoda</taxon>
        <taxon>Insecta</taxon>
        <taxon>Pterygota</taxon>
        <taxon>Neoptera</taxon>
        <taxon>Endopterygota</taxon>
        <taxon>Hymenoptera</taxon>
        <taxon>Apocrita</taxon>
        <taxon>Ichneumonoidea</taxon>
        <taxon>Braconidae</taxon>
        <taxon>Euphorinae</taxon>
        <taxon>Microctonus</taxon>
    </lineage>
</organism>
<accession>A0AA39KV13</accession>
<feature type="compositionally biased region" description="Basic and acidic residues" evidence="1">
    <location>
        <begin position="162"/>
        <end position="171"/>
    </location>
</feature>
<reference evidence="2" key="2">
    <citation type="submission" date="2023-03" db="EMBL/GenBank/DDBJ databases">
        <authorList>
            <person name="Inwood S.N."/>
            <person name="Skelly J.G."/>
            <person name="Guhlin J."/>
            <person name="Harrop T.W.R."/>
            <person name="Goldson S.G."/>
            <person name="Dearden P.K."/>
        </authorList>
    </citation>
    <scope>NUCLEOTIDE SEQUENCE</scope>
    <source>
        <strain evidence="2">Lincoln</strain>
        <tissue evidence="2">Whole body</tissue>
    </source>
</reference>
<evidence type="ECO:0008006" key="4">
    <source>
        <dbReference type="Google" id="ProtNLM"/>
    </source>
</evidence>
<feature type="compositionally biased region" description="Basic and acidic residues" evidence="1">
    <location>
        <begin position="32"/>
        <end position="48"/>
    </location>
</feature>
<proteinExistence type="predicted"/>
<evidence type="ECO:0000313" key="2">
    <source>
        <dbReference type="EMBL" id="KAK0174953.1"/>
    </source>
</evidence>
<dbReference type="Proteomes" id="UP001168972">
    <property type="component" value="Unassembled WGS sequence"/>
</dbReference>
<comment type="caution">
    <text evidence="2">The sequence shown here is derived from an EMBL/GenBank/DDBJ whole genome shotgun (WGS) entry which is preliminary data.</text>
</comment>
<evidence type="ECO:0000256" key="1">
    <source>
        <dbReference type="SAM" id="MobiDB-lite"/>
    </source>
</evidence>
<feature type="compositionally biased region" description="Basic and acidic residues" evidence="1">
    <location>
        <begin position="220"/>
        <end position="236"/>
    </location>
</feature>
<feature type="region of interest" description="Disordered" evidence="1">
    <location>
        <begin position="130"/>
        <end position="171"/>
    </location>
</feature>
<feature type="region of interest" description="Disordered" evidence="1">
    <location>
        <begin position="217"/>
        <end position="236"/>
    </location>
</feature>
<feature type="compositionally biased region" description="Polar residues" evidence="1">
    <location>
        <begin position="22"/>
        <end position="31"/>
    </location>
</feature>